<dbReference type="HOGENOM" id="CLU_1635610_0_0_1"/>
<proteinExistence type="predicted"/>
<organism evidence="2 3">
    <name type="scientific">Laccaria amethystina LaAM-08-1</name>
    <dbReference type="NCBI Taxonomy" id="1095629"/>
    <lineage>
        <taxon>Eukaryota</taxon>
        <taxon>Fungi</taxon>
        <taxon>Dikarya</taxon>
        <taxon>Basidiomycota</taxon>
        <taxon>Agaricomycotina</taxon>
        <taxon>Agaricomycetes</taxon>
        <taxon>Agaricomycetidae</taxon>
        <taxon>Agaricales</taxon>
        <taxon>Agaricineae</taxon>
        <taxon>Hydnangiaceae</taxon>
        <taxon>Laccaria</taxon>
    </lineage>
</organism>
<sequence length="168" mass="18451">MSTLKFQQSLPFVLLTVSSELAALHTSRARRHHPYNTSNTCKKCGYQLDAGFSHRRFLSHTPTSPSLLRTLCHACGGVQLVPLDKVPESLSILDSPPTTSTDHSSSTQLPVTQATSLQPKVRSRKKTGLQELLSRNRERQKDQSRCQDGSGLAAFLGGLSNSSHDRII</sequence>
<reference evidence="3" key="2">
    <citation type="submission" date="2015-01" db="EMBL/GenBank/DDBJ databases">
        <title>Evolutionary Origins and Diversification of the Mycorrhizal Mutualists.</title>
        <authorList>
            <consortium name="DOE Joint Genome Institute"/>
            <consortium name="Mycorrhizal Genomics Consortium"/>
            <person name="Kohler A."/>
            <person name="Kuo A."/>
            <person name="Nagy L.G."/>
            <person name="Floudas D."/>
            <person name="Copeland A."/>
            <person name="Barry K.W."/>
            <person name="Cichocki N."/>
            <person name="Veneault-Fourrey C."/>
            <person name="LaButti K."/>
            <person name="Lindquist E.A."/>
            <person name="Lipzen A."/>
            <person name="Lundell T."/>
            <person name="Morin E."/>
            <person name="Murat C."/>
            <person name="Riley R."/>
            <person name="Ohm R."/>
            <person name="Sun H."/>
            <person name="Tunlid A."/>
            <person name="Henrissat B."/>
            <person name="Grigoriev I.V."/>
            <person name="Hibbett D.S."/>
            <person name="Martin F."/>
        </authorList>
    </citation>
    <scope>NUCLEOTIDE SEQUENCE [LARGE SCALE GENOMIC DNA]</scope>
    <source>
        <strain evidence="3">LaAM-08-1</strain>
    </source>
</reference>
<name>A0A0C9X3C2_9AGAR</name>
<dbReference type="OrthoDB" id="2685617at2759"/>
<reference evidence="2 3" key="1">
    <citation type="submission" date="2014-04" db="EMBL/GenBank/DDBJ databases">
        <authorList>
            <consortium name="DOE Joint Genome Institute"/>
            <person name="Kuo A."/>
            <person name="Kohler A."/>
            <person name="Nagy L.G."/>
            <person name="Floudas D."/>
            <person name="Copeland A."/>
            <person name="Barry K.W."/>
            <person name="Cichocki N."/>
            <person name="Veneault-Fourrey C."/>
            <person name="LaButti K."/>
            <person name="Lindquist E.A."/>
            <person name="Lipzen A."/>
            <person name="Lundell T."/>
            <person name="Morin E."/>
            <person name="Murat C."/>
            <person name="Sun H."/>
            <person name="Tunlid A."/>
            <person name="Henrissat B."/>
            <person name="Grigoriev I.V."/>
            <person name="Hibbett D.S."/>
            <person name="Martin F."/>
            <person name="Nordberg H.P."/>
            <person name="Cantor M.N."/>
            <person name="Hua S.X."/>
        </authorList>
    </citation>
    <scope>NUCLEOTIDE SEQUENCE [LARGE SCALE GENOMIC DNA]</scope>
    <source>
        <strain evidence="2 3">LaAM-08-1</strain>
    </source>
</reference>
<evidence type="ECO:0000313" key="2">
    <source>
        <dbReference type="EMBL" id="KIK06650.1"/>
    </source>
</evidence>
<dbReference type="EMBL" id="KN838551">
    <property type="protein sequence ID" value="KIK06650.1"/>
    <property type="molecule type" value="Genomic_DNA"/>
</dbReference>
<gene>
    <name evidence="2" type="ORF">K443DRAFT_673933</name>
</gene>
<accession>A0A0C9X3C2</accession>
<dbReference type="Proteomes" id="UP000054477">
    <property type="component" value="Unassembled WGS sequence"/>
</dbReference>
<evidence type="ECO:0000256" key="1">
    <source>
        <dbReference type="SAM" id="MobiDB-lite"/>
    </source>
</evidence>
<feature type="region of interest" description="Disordered" evidence="1">
    <location>
        <begin position="91"/>
        <end position="147"/>
    </location>
</feature>
<feature type="compositionally biased region" description="Basic and acidic residues" evidence="1">
    <location>
        <begin position="134"/>
        <end position="145"/>
    </location>
</feature>
<evidence type="ECO:0000313" key="3">
    <source>
        <dbReference type="Proteomes" id="UP000054477"/>
    </source>
</evidence>
<keyword evidence="3" id="KW-1185">Reference proteome</keyword>
<protein>
    <submittedName>
        <fullName evidence="2">Uncharacterized protein</fullName>
    </submittedName>
</protein>
<feature type="compositionally biased region" description="Low complexity" evidence="1">
    <location>
        <begin position="94"/>
        <end position="107"/>
    </location>
</feature>
<feature type="compositionally biased region" description="Polar residues" evidence="1">
    <location>
        <begin position="108"/>
        <end position="118"/>
    </location>
</feature>
<dbReference type="AlphaFoldDB" id="A0A0C9X3C2"/>